<dbReference type="EMBL" id="BARU01040858">
    <property type="protein sequence ID" value="GAH82198.1"/>
    <property type="molecule type" value="Genomic_DNA"/>
</dbReference>
<gene>
    <name evidence="1" type="ORF">S03H2_63111</name>
</gene>
<organism evidence="1">
    <name type="scientific">marine sediment metagenome</name>
    <dbReference type="NCBI Taxonomy" id="412755"/>
    <lineage>
        <taxon>unclassified sequences</taxon>
        <taxon>metagenomes</taxon>
        <taxon>ecological metagenomes</taxon>
    </lineage>
</organism>
<dbReference type="AlphaFoldDB" id="X1KJG6"/>
<evidence type="ECO:0000313" key="1">
    <source>
        <dbReference type="EMBL" id="GAH82198.1"/>
    </source>
</evidence>
<reference evidence="1" key="1">
    <citation type="journal article" date="2014" name="Front. Microbiol.">
        <title>High frequency of phylogenetically diverse reductive dehalogenase-homologous genes in deep subseafloor sedimentary metagenomes.</title>
        <authorList>
            <person name="Kawai M."/>
            <person name="Futagami T."/>
            <person name="Toyoda A."/>
            <person name="Takaki Y."/>
            <person name="Nishi S."/>
            <person name="Hori S."/>
            <person name="Arai W."/>
            <person name="Tsubouchi T."/>
            <person name="Morono Y."/>
            <person name="Uchiyama I."/>
            <person name="Ito T."/>
            <person name="Fujiyama A."/>
            <person name="Inagaki F."/>
            <person name="Takami H."/>
        </authorList>
    </citation>
    <scope>NUCLEOTIDE SEQUENCE</scope>
    <source>
        <strain evidence="1">Expedition CK06-06</strain>
    </source>
</reference>
<proteinExistence type="predicted"/>
<comment type="caution">
    <text evidence="1">The sequence shown here is derived from an EMBL/GenBank/DDBJ whole genome shotgun (WGS) entry which is preliminary data.</text>
</comment>
<sequence>MFNKKKKYIAIFLIKEQNSYTIVNKKFFNPTKNTIEFRNNTYIINTSTPTYTKGLKLLYLQLN</sequence>
<accession>X1KJG6</accession>
<name>X1KJG6_9ZZZZ</name>
<protein>
    <submittedName>
        <fullName evidence="1">Uncharacterized protein</fullName>
    </submittedName>
</protein>